<feature type="compositionally biased region" description="Low complexity" evidence="1">
    <location>
        <begin position="371"/>
        <end position="384"/>
    </location>
</feature>
<dbReference type="CDD" id="cd05263">
    <property type="entry name" value="MupV_like_SDR_e"/>
    <property type="match status" value="1"/>
</dbReference>
<name>J1ZM50_9ACTN</name>
<accession>J1ZM50</accession>
<proteinExistence type="predicted"/>
<keyword evidence="5" id="KW-1185">Reference proteome</keyword>
<dbReference type="OrthoDB" id="9810734at2"/>
<evidence type="ECO:0000313" key="4">
    <source>
        <dbReference type="EMBL" id="QTZ95679.1"/>
    </source>
</evidence>
<evidence type="ECO:0000256" key="1">
    <source>
        <dbReference type="SAM" id="MobiDB-lite"/>
    </source>
</evidence>
<dbReference type="RefSeq" id="WP_006608202.1">
    <property type="nucleotide sequence ID" value="NZ_CP072931.1"/>
</dbReference>
<evidence type="ECO:0000313" key="3">
    <source>
        <dbReference type="EMBL" id="EJJ02516.1"/>
    </source>
</evidence>
<dbReference type="Proteomes" id="UP000009036">
    <property type="component" value="Chromosome"/>
</dbReference>
<dbReference type="Gene3D" id="3.40.50.720">
    <property type="entry name" value="NAD(P)-binding Rossmann-like Domain"/>
    <property type="match status" value="1"/>
</dbReference>
<gene>
    <name evidence="4" type="ORF">SU9_032990</name>
    <name evidence="3" type="ORF">SU9_33503</name>
</gene>
<dbReference type="GO" id="GO:0004029">
    <property type="term" value="F:aldehyde dehydrogenase (NAD+) activity"/>
    <property type="evidence" value="ECO:0007669"/>
    <property type="project" value="TreeGrafter"/>
</dbReference>
<dbReference type="PANTHER" id="PTHR48079">
    <property type="entry name" value="PROTEIN YEEZ"/>
    <property type="match status" value="1"/>
</dbReference>
<dbReference type="PANTHER" id="PTHR48079:SF6">
    <property type="entry name" value="NAD(P)-BINDING DOMAIN-CONTAINING PROTEIN-RELATED"/>
    <property type="match status" value="1"/>
</dbReference>
<dbReference type="PATRIC" id="fig|1160718.3.peg.6782"/>
<dbReference type="Pfam" id="PF07993">
    <property type="entry name" value="NAD_binding_4"/>
    <property type="match status" value="1"/>
</dbReference>
<dbReference type="EMBL" id="AJGV01000216">
    <property type="protein sequence ID" value="EJJ02516.1"/>
    <property type="molecule type" value="Genomic_DNA"/>
</dbReference>
<organism evidence="3">
    <name type="scientific">Streptomyces auratus AGR0001</name>
    <dbReference type="NCBI Taxonomy" id="1160718"/>
    <lineage>
        <taxon>Bacteria</taxon>
        <taxon>Bacillati</taxon>
        <taxon>Actinomycetota</taxon>
        <taxon>Actinomycetes</taxon>
        <taxon>Kitasatosporales</taxon>
        <taxon>Streptomycetaceae</taxon>
        <taxon>Streptomyces</taxon>
    </lineage>
</organism>
<evidence type="ECO:0000259" key="2">
    <source>
        <dbReference type="Pfam" id="PF07993"/>
    </source>
</evidence>
<dbReference type="InterPro" id="IPR013120">
    <property type="entry name" value="FAR_NAD-bd"/>
</dbReference>
<reference evidence="4" key="2">
    <citation type="submission" date="2021-04" db="EMBL/GenBank/DDBJ databases">
        <authorList>
            <person name="Wen M.-L."/>
            <person name="Han X.-L."/>
            <person name="Xiong J."/>
        </authorList>
    </citation>
    <scope>NUCLEOTIDE SEQUENCE</scope>
    <source>
        <strain evidence="4">AGR0001</strain>
    </source>
</reference>
<dbReference type="GO" id="GO:0005737">
    <property type="term" value="C:cytoplasm"/>
    <property type="evidence" value="ECO:0007669"/>
    <property type="project" value="TreeGrafter"/>
</dbReference>
<protein>
    <submittedName>
        <fullName evidence="4">SDR family oxidoreductase</fullName>
    </submittedName>
</protein>
<feature type="domain" description="Thioester reductase (TE)" evidence="2">
    <location>
        <begin position="51"/>
        <end position="232"/>
    </location>
</feature>
<sequence>MKESLRVLVTGAAGLVGAEVTARLAAAGHEVTALVHDNPVLVRNDGTRLETGAVTCLSGDVTKPRLGLPEAAYQALAAGGLDRIVHCAAITDFGLPDEVYQAVNVDGTAHVVELARAGGVPLVHVSTAYVCGERDGLIRETELDEGQQLANAYEQSKFRAETLVHKAQADGVRAAIVRPSIVVGEERTGVVRDYKNIYAVLKLATEGRVRSLPGQYEARLDLVPVDYVADVITEVTHRFEEAAGRTFHAVGAPLTLRDFSDAMAEYPPFQVPRFVPPTSFDAQRLSRRERLYYERVITLYASYFRRRMRFDDSHTAALTTRRAPENGQDFLRTIFDHCLESGYLGVPPADGTEAAARPDVTGPHATVAAHGAGSAAVAHGTGSAESDAIGAGR</sequence>
<dbReference type="STRING" id="1160718.SU9_33503"/>
<evidence type="ECO:0000313" key="5">
    <source>
        <dbReference type="Proteomes" id="UP000009036"/>
    </source>
</evidence>
<dbReference type="EMBL" id="CP072931">
    <property type="protein sequence ID" value="QTZ95679.1"/>
    <property type="molecule type" value="Genomic_DNA"/>
</dbReference>
<dbReference type="AlphaFoldDB" id="J1ZM50"/>
<dbReference type="InterPro" id="IPR051783">
    <property type="entry name" value="NAD(P)-dependent_oxidoreduct"/>
</dbReference>
<dbReference type="KEGG" id="sauh:SU9_032990"/>
<dbReference type="InterPro" id="IPR036291">
    <property type="entry name" value="NAD(P)-bd_dom_sf"/>
</dbReference>
<feature type="region of interest" description="Disordered" evidence="1">
    <location>
        <begin position="371"/>
        <end position="393"/>
    </location>
</feature>
<dbReference type="HOGENOM" id="CLU_042504_2_0_11"/>
<dbReference type="eggNOG" id="COG3320">
    <property type="taxonomic scope" value="Bacteria"/>
</dbReference>
<reference evidence="3" key="1">
    <citation type="journal article" date="2012" name="J. Bacteriol.">
        <title>Genome Sequence of Streptomyces auratus Strain AGR0001, a Phoslactomycin-Producing Actinomycete.</title>
        <authorList>
            <person name="Han X."/>
            <person name="Li M."/>
            <person name="Ding Z."/>
            <person name="Zhao J."/>
            <person name="Ji K."/>
            <person name="Wen M."/>
            <person name="Lu T."/>
        </authorList>
    </citation>
    <scope>NUCLEOTIDE SEQUENCE [LARGE SCALE GENOMIC DNA]</scope>
    <source>
        <strain evidence="3">AGR0001</strain>
    </source>
</reference>
<dbReference type="SUPFAM" id="SSF51735">
    <property type="entry name" value="NAD(P)-binding Rossmann-fold domains"/>
    <property type="match status" value="1"/>
</dbReference>